<evidence type="ECO:0000313" key="2">
    <source>
        <dbReference type="Proteomes" id="UP000828048"/>
    </source>
</evidence>
<sequence>MVLRPLPQNHGGEITDGGGTTTVSHPRHQATKEAHYRGVRKRPWGRYAAEIRDPWKKTRKWLGTFDTAEDAAVAYDNAARGFRGARAKTNFLHLHHHPAGVEAFRPPPLAAVRDGGLWSHLQQWCAAYGRSEAGFECKYDVVRSEGSVVVGEEMEKEKEPLPFDLNLPALPF</sequence>
<dbReference type="EMBL" id="CM037162">
    <property type="protein sequence ID" value="KAH7863770.1"/>
    <property type="molecule type" value="Genomic_DNA"/>
</dbReference>
<dbReference type="Proteomes" id="UP000828048">
    <property type="component" value="Chromosome 12"/>
</dbReference>
<comment type="caution">
    <text evidence="1">The sequence shown here is derived from an EMBL/GenBank/DDBJ whole genome shotgun (WGS) entry which is preliminary data.</text>
</comment>
<accession>A0ACB7ZDF2</accession>
<proteinExistence type="predicted"/>
<name>A0ACB7ZDF2_9ERIC</name>
<protein>
    <submittedName>
        <fullName evidence="1">Uncharacterized protein</fullName>
    </submittedName>
</protein>
<keyword evidence="2" id="KW-1185">Reference proteome</keyword>
<gene>
    <name evidence="1" type="ORF">Vadar_021794</name>
</gene>
<reference evidence="1 2" key="1">
    <citation type="journal article" date="2021" name="Hortic Res">
        <title>High-quality reference genome and annotation aids understanding of berry development for evergreen blueberry (Vaccinium darrowii).</title>
        <authorList>
            <person name="Yu J."/>
            <person name="Hulse-Kemp A.M."/>
            <person name="Babiker E."/>
            <person name="Staton M."/>
        </authorList>
    </citation>
    <scope>NUCLEOTIDE SEQUENCE [LARGE SCALE GENOMIC DNA]</scope>
    <source>
        <strain evidence="2">cv. NJ 8807/NJ 8810</strain>
        <tissue evidence="1">Young leaf</tissue>
    </source>
</reference>
<organism evidence="1 2">
    <name type="scientific">Vaccinium darrowii</name>
    <dbReference type="NCBI Taxonomy" id="229202"/>
    <lineage>
        <taxon>Eukaryota</taxon>
        <taxon>Viridiplantae</taxon>
        <taxon>Streptophyta</taxon>
        <taxon>Embryophyta</taxon>
        <taxon>Tracheophyta</taxon>
        <taxon>Spermatophyta</taxon>
        <taxon>Magnoliopsida</taxon>
        <taxon>eudicotyledons</taxon>
        <taxon>Gunneridae</taxon>
        <taxon>Pentapetalae</taxon>
        <taxon>asterids</taxon>
        <taxon>Ericales</taxon>
        <taxon>Ericaceae</taxon>
        <taxon>Vaccinioideae</taxon>
        <taxon>Vaccinieae</taxon>
        <taxon>Vaccinium</taxon>
    </lineage>
</organism>
<evidence type="ECO:0000313" key="1">
    <source>
        <dbReference type="EMBL" id="KAH7863770.1"/>
    </source>
</evidence>